<name>A0A8W8M9Z9_MAGGI</name>
<dbReference type="Pfam" id="PF00589">
    <property type="entry name" value="Phage_integrase"/>
    <property type="match status" value="1"/>
</dbReference>
<evidence type="ECO:0000256" key="3">
    <source>
        <dbReference type="SAM" id="MobiDB-lite"/>
    </source>
</evidence>
<feature type="region of interest" description="Disordered" evidence="3">
    <location>
        <begin position="1"/>
        <end position="59"/>
    </location>
</feature>
<keyword evidence="6" id="KW-1185">Reference proteome</keyword>
<dbReference type="InterPro" id="IPR011010">
    <property type="entry name" value="DNA_brk_join_enz"/>
</dbReference>
<proteinExistence type="predicted"/>
<dbReference type="InterPro" id="IPR010998">
    <property type="entry name" value="Integrase_recombinase_N"/>
</dbReference>
<dbReference type="AlphaFoldDB" id="A0A8W8M9Z9"/>
<dbReference type="PANTHER" id="PTHR34605">
    <property type="entry name" value="PHAGE_INTEGRASE DOMAIN-CONTAINING PROTEIN"/>
    <property type="match status" value="1"/>
</dbReference>
<evidence type="ECO:0000259" key="4">
    <source>
        <dbReference type="PROSITE" id="PS51898"/>
    </source>
</evidence>
<dbReference type="GO" id="GO:0003677">
    <property type="term" value="F:DNA binding"/>
    <property type="evidence" value="ECO:0007669"/>
    <property type="project" value="UniProtKB-KW"/>
</dbReference>
<reference evidence="5" key="1">
    <citation type="submission" date="2022-08" db="UniProtKB">
        <authorList>
            <consortium name="EnsemblMetazoa"/>
        </authorList>
    </citation>
    <scope>IDENTIFICATION</scope>
    <source>
        <strain evidence="5">05x7-T-G4-1.051#20</strain>
    </source>
</reference>
<dbReference type="SUPFAM" id="SSF56349">
    <property type="entry name" value="DNA breaking-rejoining enzymes"/>
    <property type="match status" value="1"/>
</dbReference>
<dbReference type="GO" id="GO:0006310">
    <property type="term" value="P:DNA recombination"/>
    <property type="evidence" value="ECO:0007669"/>
    <property type="project" value="UniProtKB-KW"/>
</dbReference>
<dbReference type="Proteomes" id="UP000005408">
    <property type="component" value="Unassembled WGS sequence"/>
</dbReference>
<dbReference type="SUPFAM" id="SSF47823">
    <property type="entry name" value="lambda integrase-like, N-terminal domain"/>
    <property type="match status" value="1"/>
</dbReference>
<dbReference type="InterPro" id="IPR052925">
    <property type="entry name" value="Phage_Integrase-like_Recomb"/>
</dbReference>
<dbReference type="InterPro" id="IPR013762">
    <property type="entry name" value="Integrase-like_cat_sf"/>
</dbReference>
<dbReference type="Gene3D" id="1.10.150.130">
    <property type="match status" value="1"/>
</dbReference>
<protein>
    <recommendedName>
        <fullName evidence="4">Tyr recombinase domain-containing protein</fullName>
    </recommendedName>
</protein>
<feature type="domain" description="Tyr recombinase" evidence="4">
    <location>
        <begin position="244"/>
        <end position="431"/>
    </location>
</feature>
<dbReference type="InterPro" id="IPR002104">
    <property type="entry name" value="Integrase_catalytic"/>
</dbReference>
<dbReference type="GO" id="GO:0015074">
    <property type="term" value="P:DNA integration"/>
    <property type="evidence" value="ECO:0007669"/>
    <property type="project" value="InterPro"/>
</dbReference>
<accession>A0A8W8M9Z9</accession>
<evidence type="ECO:0000256" key="2">
    <source>
        <dbReference type="ARBA" id="ARBA00023172"/>
    </source>
</evidence>
<dbReference type="PANTHER" id="PTHR34605:SF3">
    <property type="entry name" value="P CELL-TYPE AGGLUTINATION PROTEIN MAP4-LIKE-RELATED"/>
    <property type="match status" value="1"/>
</dbReference>
<dbReference type="EnsemblMetazoa" id="G31248.1">
    <property type="protein sequence ID" value="G31248.1:cds"/>
    <property type="gene ID" value="G31248"/>
</dbReference>
<dbReference type="PROSITE" id="PS51898">
    <property type="entry name" value="TYR_RECOMBINASE"/>
    <property type="match status" value="1"/>
</dbReference>
<sequence>MPKTKSRPARPAPTERTSRRPRLHTAARNEPQSVVQAATPQARSSPVEQSAPQAPTTSVCTIPVTEPPVPTANLTLVPLDSNHTILPLPVGSTQFSLGYYVDPSTRDKIISVGQIQGTGSSSRPATPTHTNILPQRALEDEMNRLLMSSLASNTTKAYAVGLQAFDQFRLNQQLSILWPPPSNHILMFIAHLSIQGCKQTTARAYTSAIAFKCKVLGNGDPTKHFLVGKVLEGMERQNNNRDVRMPITLEILNQILHKLPVVCQDTYETSLFSAAFTLAYYALLRVGELALSKGNSPDRIIQVQHISIQHSIINLLIKYSKTDQLGKGTHLRINATDTQVCPVKIMNKYLQVRPNVTGPLFCHYSGQPLTRYQFSSVLAKALQVLGINSKYYKSHSFRIGAATMLAQQGLSEQAIQASGRWHSQAYRSYIR</sequence>
<organism evidence="5 6">
    <name type="scientific">Magallana gigas</name>
    <name type="common">Pacific oyster</name>
    <name type="synonym">Crassostrea gigas</name>
    <dbReference type="NCBI Taxonomy" id="29159"/>
    <lineage>
        <taxon>Eukaryota</taxon>
        <taxon>Metazoa</taxon>
        <taxon>Spiralia</taxon>
        <taxon>Lophotrochozoa</taxon>
        <taxon>Mollusca</taxon>
        <taxon>Bivalvia</taxon>
        <taxon>Autobranchia</taxon>
        <taxon>Pteriomorphia</taxon>
        <taxon>Ostreida</taxon>
        <taxon>Ostreoidea</taxon>
        <taxon>Ostreidae</taxon>
        <taxon>Magallana</taxon>
    </lineage>
</organism>
<evidence type="ECO:0000313" key="6">
    <source>
        <dbReference type="Proteomes" id="UP000005408"/>
    </source>
</evidence>
<keyword evidence="2" id="KW-0233">DNA recombination</keyword>
<dbReference type="Gene3D" id="1.10.443.10">
    <property type="entry name" value="Intergrase catalytic core"/>
    <property type="match status" value="1"/>
</dbReference>
<evidence type="ECO:0000256" key="1">
    <source>
        <dbReference type="ARBA" id="ARBA00023125"/>
    </source>
</evidence>
<evidence type="ECO:0000313" key="5">
    <source>
        <dbReference type="EnsemblMetazoa" id="G31248.1:cds"/>
    </source>
</evidence>
<keyword evidence="1" id="KW-0238">DNA-binding</keyword>
<feature type="compositionally biased region" description="Polar residues" evidence="3">
    <location>
        <begin position="30"/>
        <end position="59"/>
    </location>
</feature>